<evidence type="ECO:0000256" key="1">
    <source>
        <dbReference type="SAM" id="SignalP"/>
    </source>
</evidence>
<dbReference type="EMBL" id="KY031176">
    <property type="protein sequence ID" value="ATU82927.1"/>
    <property type="molecule type" value="mRNA"/>
</dbReference>
<dbReference type="SUPFAM" id="SSF51695">
    <property type="entry name" value="PLC-like phosphodiesterases"/>
    <property type="match status" value="1"/>
</dbReference>
<dbReference type="InterPro" id="IPR017946">
    <property type="entry name" value="PLC-like_Pdiesterase_TIM-brl"/>
</dbReference>
<protein>
    <submittedName>
        <fullName evidence="2">Secreted Phospholipase C-like protein</fullName>
    </submittedName>
</protein>
<proteinExistence type="evidence at transcript level"/>
<dbReference type="GO" id="GO:0008081">
    <property type="term" value="F:phosphoric diester hydrolase activity"/>
    <property type="evidence" value="ECO:0007669"/>
    <property type="project" value="InterPro"/>
</dbReference>
<accession>A0A2K8JWY1</accession>
<dbReference type="PANTHER" id="PTHR13593:SF149">
    <property type="entry name" value="PHOSPHATIDYLINOSITOL-SPECIFIC PHOSPHOLIPASE C X DOMAIN CONTAINING, ISOFORM A"/>
    <property type="match status" value="1"/>
</dbReference>
<name>A0A2K8JWY1_PRIPG</name>
<dbReference type="GO" id="GO:0006629">
    <property type="term" value="P:lipid metabolic process"/>
    <property type="evidence" value="ECO:0007669"/>
    <property type="project" value="InterPro"/>
</dbReference>
<dbReference type="AlphaFoldDB" id="A0A2K8JWY1"/>
<reference evidence="2" key="1">
    <citation type="submission" date="2016-10" db="EMBL/GenBank/DDBJ databases">
        <title>The assassin bug Pristhesancus plagipennis produces two different types of venom.</title>
        <authorList>
            <person name="Walker A.A."/>
            <person name="Herzig V."/>
            <person name="Jin J."/>
            <person name="Fry B.G."/>
            <person name="King G.F."/>
        </authorList>
    </citation>
    <scope>NUCLEOTIDE SEQUENCE</scope>
    <source>
        <tissue evidence="2">Venom/labial glands</tissue>
    </source>
</reference>
<dbReference type="InterPro" id="IPR051057">
    <property type="entry name" value="PI-PLC_domain"/>
</dbReference>
<organism evidence="2">
    <name type="scientific">Pristhesancus plagipennis</name>
    <name type="common">Common assassin bug</name>
    <dbReference type="NCBI Taxonomy" id="1955184"/>
    <lineage>
        <taxon>Eukaryota</taxon>
        <taxon>Metazoa</taxon>
        <taxon>Ecdysozoa</taxon>
        <taxon>Arthropoda</taxon>
        <taxon>Hexapoda</taxon>
        <taxon>Insecta</taxon>
        <taxon>Pterygota</taxon>
        <taxon>Neoptera</taxon>
        <taxon>Paraneoptera</taxon>
        <taxon>Hemiptera</taxon>
        <taxon>Heteroptera</taxon>
        <taxon>Panheteroptera</taxon>
        <taxon>Cimicomorpha</taxon>
        <taxon>Reduviidae</taxon>
        <taxon>Harpactorinae</taxon>
        <taxon>Harpactorini</taxon>
        <taxon>Pristhesancus</taxon>
    </lineage>
</organism>
<sequence length="431" mass="49939">MESLFIILLISLYGFNFVCSQSPFLSSAGKERICRKPIVEITVSPLIKSTLRELEVSWDVGDQWKAGDWIGLYKELPENGAKPLYKTEAGRSTGWVRTGIPEGRKFQEEPNFNKICLGFWTVYWRANSTNPVASSCLSSNPRWMEDSKKVIRNLKIREMFLPGTHDSGAFYLAYEPYEETRLNKYVFAQDETILEQLIHGARYLDFRIGYYKGTWWLNHGIFQVHPLEQVLEDVKEFMDKTKEIVVIDIHAFPAGFTKRDTHYELIKYLRDELGSYVAPPWLSWNANLGQLWDRNKRLILSYNDRSLVAENLDFLWSPVSQKWPDVRSVRALYSFFNDVFKAYEVNGGRGPSLVWAAMAELTPDAWGVIIDKYRGLRNMADMVNRNVTEWFRGDWGRMCNAVAVDFIRSTGIVEAAIRWNIRKGTRSNCDP</sequence>
<feature type="signal peptide" evidence="1">
    <location>
        <begin position="1"/>
        <end position="20"/>
    </location>
</feature>
<keyword evidence="1" id="KW-0732">Signal</keyword>
<feature type="chain" id="PRO_5014771908" evidence="1">
    <location>
        <begin position="21"/>
        <end position="431"/>
    </location>
</feature>
<dbReference type="PANTHER" id="PTHR13593">
    <property type="match status" value="1"/>
</dbReference>
<evidence type="ECO:0000313" key="2">
    <source>
        <dbReference type="EMBL" id="ATU82927.1"/>
    </source>
</evidence>
<dbReference type="Gene3D" id="3.20.20.190">
    <property type="entry name" value="Phosphatidylinositol (PI) phosphodiesterase"/>
    <property type="match status" value="1"/>
</dbReference>